<proteinExistence type="predicted"/>
<sequence>MEGVKLQVYIFDNLNKKNLTSLTPLDVDLKALILALKDSAEAFVAVLINKLRIYGNAIEFWQLS</sequence>
<reference evidence="1 2" key="1">
    <citation type="submission" date="2015-11" db="EMBL/GenBank/DDBJ databases">
        <title>Sequence of Pedobacter ginsenosidimutans.</title>
        <authorList>
            <person name="Carson E."/>
            <person name="Keyser V."/>
            <person name="Newman J."/>
            <person name="Miller J."/>
        </authorList>
    </citation>
    <scope>NUCLEOTIDE SEQUENCE [LARGE SCALE GENOMIC DNA]</scope>
    <source>
        <strain evidence="1 2">KACC 14530</strain>
    </source>
</reference>
<protein>
    <submittedName>
        <fullName evidence="1">Uncharacterized protein</fullName>
    </submittedName>
</protein>
<name>A0A0T5VH36_9SPHI</name>
<gene>
    <name evidence="1" type="ORF">ASU31_26145</name>
</gene>
<accession>A0A0T5VH36</accession>
<evidence type="ECO:0000313" key="2">
    <source>
        <dbReference type="Proteomes" id="UP000051950"/>
    </source>
</evidence>
<comment type="caution">
    <text evidence="1">The sequence shown here is derived from an EMBL/GenBank/DDBJ whole genome shotgun (WGS) entry which is preliminary data.</text>
</comment>
<keyword evidence="2" id="KW-1185">Reference proteome</keyword>
<evidence type="ECO:0000313" key="1">
    <source>
        <dbReference type="EMBL" id="KRT13131.1"/>
    </source>
</evidence>
<dbReference type="Proteomes" id="UP000051950">
    <property type="component" value="Unassembled WGS sequence"/>
</dbReference>
<organism evidence="1 2">
    <name type="scientific">Pedobacter ginsenosidimutans</name>
    <dbReference type="NCBI Taxonomy" id="687842"/>
    <lineage>
        <taxon>Bacteria</taxon>
        <taxon>Pseudomonadati</taxon>
        <taxon>Bacteroidota</taxon>
        <taxon>Sphingobacteriia</taxon>
        <taxon>Sphingobacteriales</taxon>
        <taxon>Sphingobacteriaceae</taxon>
        <taxon>Pedobacter</taxon>
    </lineage>
</organism>
<dbReference type="EMBL" id="LMZQ01000059">
    <property type="protein sequence ID" value="KRT13131.1"/>
    <property type="molecule type" value="Genomic_DNA"/>
</dbReference>
<dbReference type="AlphaFoldDB" id="A0A0T5VH36"/>